<protein>
    <submittedName>
        <fullName evidence="1">Uncharacterized protein</fullName>
    </submittedName>
</protein>
<sequence>MLKVVILFDSHIINTIFAYKYKIYHLNDQEYLEENI</sequence>
<organism evidence="1">
    <name type="scientific">Siphoviridae sp. ctXX925</name>
    <dbReference type="NCBI Taxonomy" id="2826370"/>
    <lineage>
        <taxon>Viruses</taxon>
        <taxon>Duplodnaviria</taxon>
        <taxon>Heunggongvirae</taxon>
        <taxon>Uroviricota</taxon>
        <taxon>Caudoviricetes</taxon>
    </lineage>
</organism>
<name>A0A8S5R2N7_9CAUD</name>
<accession>A0A8S5R2N7</accession>
<dbReference type="EMBL" id="BK015794">
    <property type="protein sequence ID" value="DAE25188.1"/>
    <property type="molecule type" value="Genomic_DNA"/>
</dbReference>
<proteinExistence type="predicted"/>
<reference evidence="1" key="1">
    <citation type="journal article" date="2021" name="Proc. Natl. Acad. Sci. U.S.A.">
        <title>A Catalog of Tens of Thousands of Viruses from Human Metagenomes Reveals Hidden Associations with Chronic Diseases.</title>
        <authorList>
            <person name="Tisza M.J."/>
            <person name="Buck C.B."/>
        </authorList>
    </citation>
    <scope>NUCLEOTIDE SEQUENCE</scope>
    <source>
        <strain evidence="1">CtXX925</strain>
    </source>
</reference>
<evidence type="ECO:0000313" key="1">
    <source>
        <dbReference type="EMBL" id="DAE25188.1"/>
    </source>
</evidence>